<evidence type="ECO:0000313" key="3">
    <source>
        <dbReference type="Proteomes" id="UP000189580"/>
    </source>
</evidence>
<sequence>MTRVKPPQADDVTSIVIENGSTWTRVGYSGDVTPKHYIPTVYAKDADGKHYYGEEVDVPRPNTDIFSPMHDGCVQDWDAMSSFWKWIYSDKLFIEPNELPLVTVEPSWNSLANKQKALEVAFEDLQVPVFSLVKAPIATAYESARPTSLIIDIGSAVASVTPVIDGSLVPKTVFHSRFAGDFVNLHILTYLQTKNITITPSYLVRKKSVLDPGQPVSTPDLYEYPDIKPSFHAYQTSKVLHAFKETTSQVSNVPFTSASPFARIGRPFEFPDGFNMIFGPERLTTAEPLLKPTQFPLPQVNLPENSVGSAPGNTIMHGLGDLLYLSLSKLDITPEVLITLLNNIIICGGTSLISGLTDRIKEEILHMFPTYAPRFYIPEQESHRKNVVWTGASVLAGLGTFDQTWITKQEYDEFGAELAEKRFK</sequence>
<dbReference type="SMART" id="SM00268">
    <property type="entry name" value="ACTIN"/>
    <property type="match status" value="1"/>
</dbReference>
<dbReference type="OrthoDB" id="5132116at2759"/>
<dbReference type="GeneID" id="30035933"/>
<dbReference type="PANTHER" id="PTHR11937">
    <property type="entry name" value="ACTIN"/>
    <property type="match status" value="1"/>
</dbReference>
<dbReference type="InterPro" id="IPR004000">
    <property type="entry name" value="Actin"/>
</dbReference>
<comment type="similarity">
    <text evidence="1">Belongs to the actin family.</text>
</comment>
<accession>A0A167C0M7</accession>
<evidence type="ECO:0000313" key="2">
    <source>
        <dbReference type="EMBL" id="ANB11069.1"/>
    </source>
</evidence>
<protein>
    <submittedName>
        <fullName evidence="2">Actin</fullName>
    </submittedName>
</protein>
<evidence type="ECO:0000256" key="1">
    <source>
        <dbReference type="RuleBase" id="RU000487"/>
    </source>
</evidence>
<dbReference type="SMR" id="A0A167C0M7"/>
<dbReference type="Gene3D" id="3.30.420.40">
    <property type="match status" value="2"/>
</dbReference>
<dbReference type="KEGG" id="slb:AWJ20_3865"/>
<dbReference type="Gene3D" id="3.90.640.10">
    <property type="entry name" value="Actin, Chain A, domain 4"/>
    <property type="match status" value="1"/>
</dbReference>
<dbReference type="EMBL" id="CP014500">
    <property type="protein sequence ID" value="ANB11069.1"/>
    <property type="molecule type" value="Genomic_DNA"/>
</dbReference>
<name>A0A167C0M7_9ASCO</name>
<dbReference type="Pfam" id="PF00022">
    <property type="entry name" value="Actin"/>
    <property type="match status" value="1"/>
</dbReference>
<gene>
    <name evidence="2" type="primary">ACT1</name>
    <name evidence="2" type="ORF">AWJ20_3865</name>
</gene>
<dbReference type="AlphaFoldDB" id="A0A167C0M7"/>
<keyword evidence="3" id="KW-1185">Reference proteome</keyword>
<dbReference type="Proteomes" id="UP000189580">
    <property type="component" value="Chromosome c"/>
</dbReference>
<dbReference type="FunFam" id="3.30.420.40:FF:000058">
    <property type="entry name" value="Putative actin-related protein 5"/>
    <property type="match status" value="1"/>
</dbReference>
<dbReference type="InterPro" id="IPR004001">
    <property type="entry name" value="Actin_CS"/>
</dbReference>
<dbReference type="InterPro" id="IPR043129">
    <property type="entry name" value="ATPase_NBD"/>
</dbReference>
<organism evidence="2 3">
    <name type="scientific">Sugiyamaella lignohabitans</name>
    <dbReference type="NCBI Taxonomy" id="796027"/>
    <lineage>
        <taxon>Eukaryota</taxon>
        <taxon>Fungi</taxon>
        <taxon>Dikarya</taxon>
        <taxon>Ascomycota</taxon>
        <taxon>Saccharomycotina</taxon>
        <taxon>Dipodascomycetes</taxon>
        <taxon>Dipodascales</taxon>
        <taxon>Trichomonascaceae</taxon>
        <taxon>Sugiyamaella</taxon>
    </lineage>
</organism>
<dbReference type="PROSITE" id="PS00432">
    <property type="entry name" value="ACTINS_2"/>
    <property type="match status" value="1"/>
</dbReference>
<dbReference type="RefSeq" id="XP_018733546.1">
    <property type="nucleotide sequence ID" value="XM_018880901.1"/>
</dbReference>
<reference evidence="2 3" key="1">
    <citation type="submission" date="2016-02" db="EMBL/GenBank/DDBJ databases">
        <title>Complete genome sequence and transcriptome regulation of the pentose utilising yeast Sugiyamaella lignohabitans.</title>
        <authorList>
            <person name="Bellasio M."/>
            <person name="Peymann A."/>
            <person name="Valli M."/>
            <person name="Sipitzky M."/>
            <person name="Graf A."/>
            <person name="Sauer M."/>
            <person name="Marx H."/>
            <person name="Mattanovich D."/>
        </authorList>
    </citation>
    <scope>NUCLEOTIDE SEQUENCE [LARGE SCALE GENOMIC DNA]</scope>
    <source>
        <strain evidence="2 3">CBS 10342</strain>
    </source>
</reference>
<dbReference type="SUPFAM" id="SSF53067">
    <property type="entry name" value="Actin-like ATPase domain"/>
    <property type="match status" value="2"/>
</dbReference>
<proteinExistence type="inferred from homology"/>